<reference evidence="2 3" key="1">
    <citation type="submission" date="2020-02" db="EMBL/GenBank/DDBJ databases">
        <title>Flavobacteriaceae Psychroflexus bacterium YR1-1, complete genome.</title>
        <authorList>
            <person name="Li Y."/>
            <person name="Wu S."/>
        </authorList>
    </citation>
    <scope>NUCLEOTIDE SEQUENCE [LARGE SCALE GENOMIC DNA]</scope>
    <source>
        <strain evidence="2 3">YR1-1</strain>
    </source>
</reference>
<sequence length="117" mass="13145">MKSTEKLQATAYEASQSILKAKETADHYIQWMEEKDKKAFKDQIKASKAIKDSLEVLLEPLVGEDFSDKQGIIRTPVPDIGDRIGNAYNYTAASFDKPGDTQERLKKQAEEALRPAI</sequence>
<name>A0A6B3QX61_9FLAO</name>
<organism evidence="2 3">
    <name type="scientific">Psychroflexus aurantiacus</name>
    <dbReference type="NCBI Taxonomy" id="2709310"/>
    <lineage>
        <taxon>Bacteria</taxon>
        <taxon>Pseudomonadati</taxon>
        <taxon>Bacteroidota</taxon>
        <taxon>Flavobacteriia</taxon>
        <taxon>Flavobacteriales</taxon>
        <taxon>Flavobacteriaceae</taxon>
        <taxon>Psychroflexus</taxon>
    </lineage>
</organism>
<dbReference type="AlphaFoldDB" id="A0A6B3QX61"/>
<gene>
    <name evidence="2" type="ORF">G3567_00250</name>
</gene>
<accession>A0A6B3QX61</accession>
<evidence type="ECO:0000256" key="1">
    <source>
        <dbReference type="SAM" id="MobiDB-lite"/>
    </source>
</evidence>
<proteinExistence type="predicted"/>
<protein>
    <submittedName>
        <fullName evidence="2">Uncharacterized protein</fullName>
    </submittedName>
</protein>
<evidence type="ECO:0000313" key="2">
    <source>
        <dbReference type="EMBL" id="NEV92579.1"/>
    </source>
</evidence>
<feature type="compositionally biased region" description="Basic and acidic residues" evidence="1">
    <location>
        <begin position="97"/>
        <end position="117"/>
    </location>
</feature>
<comment type="caution">
    <text evidence="2">The sequence shown here is derived from an EMBL/GenBank/DDBJ whole genome shotgun (WGS) entry which is preliminary data.</text>
</comment>
<keyword evidence="3" id="KW-1185">Reference proteome</keyword>
<dbReference type="Proteomes" id="UP000478505">
    <property type="component" value="Unassembled WGS sequence"/>
</dbReference>
<feature type="region of interest" description="Disordered" evidence="1">
    <location>
        <begin position="92"/>
        <end position="117"/>
    </location>
</feature>
<evidence type="ECO:0000313" key="3">
    <source>
        <dbReference type="Proteomes" id="UP000478505"/>
    </source>
</evidence>
<dbReference type="RefSeq" id="WP_164003175.1">
    <property type="nucleotide sequence ID" value="NZ_JAAIKD010000001.1"/>
</dbReference>
<dbReference type="EMBL" id="JAAIKD010000001">
    <property type="protein sequence ID" value="NEV92579.1"/>
    <property type="molecule type" value="Genomic_DNA"/>
</dbReference>